<sequence>MEESMPDAYHATAGKVRLPPEVVRSFVKAPVTSHAEHEAEQLTLEIRGLFIDHGIPLTDELIAAAGDLALAAVLTRQHPK</sequence>
<reference evidence="2" key="1">
    <citation type="journal article" date="2019" name="Int. J. Syst. Evol. Microbiol.">
        <title>The Global Catalogue of Microorganisms (GCM) 10K type strain sequencing project: providing services to taxonomists for standard genome sequencing and annotation.</title>
        <authorList>
            <consortium name="The Broad Institute Genomics Platform"/>
            <consortium name="The Broad Institute Genome Sequencing Center for Infectious Disease"/>
            <person name="Wu L."/>
            <person name="Ma J."/>
        </authorList>
    </citation>
    <scope>NUCLEOTIDE SEQUENCE [LARGE SCALE GENOMIC DNA]</scope>
    <source>
        <strain evidence="2">JCM 6238</strain>
    </source>
</reference>
<comment type="caution">
    <text evidence="1">The sequence shown here is derived from an EMBL/GenBank/DDBJ whole genome shotgun (WGS) entry which is preliminary data.</text>
</comment>
<gene>
    <name evidence="1" type="ORF">GCM10010403_39910</name>
</gene>
<proteinExistence type="predicted"/>
<accession>A0ABP5T186</accession>
<name>A0ABP5T186_9ACTN</name>
<evidence type="ECO:0000313" key="1">
    <source>
        <dbReference type="EMBL" id="GAA2342831.1"/>
    </source>
</evidence>
<protein>
    <submittedName>
        <fullName evidence="1">Uncharacterized protein</fullName>
    </submittedName>
</protein>
<evidence type="ECO:0000313" key="2">
    <source>
        <dbReference type="Proteomes" id="UP001501584"/>
    </source>
</evidence>
<organism evidence="1 2">
    <name type="scientific">Glycomyces rutgersensis</name>
    <dbReference type="NCBI Taxonomy" id="58115"/>
    <lineage>
        <taxon>Bacteria</taxon>
        <taxon>Bacillati</taxon>
        <taxon>Actinomycetota</taxon>
        <taxon>Actinomycetes</taxon>
        <taxon>Glycomycetales</taxon>
        <taxon>Glycomycetaceae</taxon>
        <taxon>Glycomyces</taxon>
    </lineage>
</organism>
<keyword evidence="2" id="KW-1185">Reference proteome</keyword>
<dbReference type="EMBL" id="BAAASX010000007">
    <property type="protein sequence ID" value="GAA2342831.1"/>
    <property type="molecule type" value="Genomic_DNA"/>
</dbReference>
<dbReference type="Proteomes" id="UP001501584">
    <property type="component" value="Unassembled WGS sequence"/>
</dbReference>